<organism evidence="2 3">
    <name type="scientific">Glycine soja</name>
    <name type="common">Wild soybean</name>
    <dbReference type="NCBI Taxonomy" id="3848"/>
    <lineage>
        <taxon>Eukaryota</taxon>
        <taxon>Viridiplantae</taxon>
        <taxon>Streptophyta</taxon>
        <taxon>Embryophyta</taxon>
        <taxon>Tracheophyta</taxon>
        <taxon>Spermatophyta</taxon>
        <taxon>Magnoliopsida</taxon>
        <taxon>eudicotyledons</taxon>
        <taxon>Gunneridae</taxon>
        <taxon>Pentapetalae</taxon>
        <taxon>rosids</taxon>
        <taxon>fabids</taxon>
        <taxon>Fabales</taxon>
        <taxon>Fabaceae</taxon>
        <taxon>Papilionoideae</taxon>
        <taxon>50 kb inversion clade</taxon>
        <taxon>NPAAA clade</taxon>
        <taxon>indigoferoid/millettioid clade</taxon>
        <taxon>Phaseoleae</taxon>
        <taxon>Glycine</taxon>
        <taxon>Glycine subgen. Soja</taxon>
    </lineage>
</organism>
<name>A0A445LKL5_GLYSO</name>
<protein>
    <recommendedName>
        <fullName evidence="1">Dynein light chain</fullName>
    </recommendedName>
</protein>
<evidence type="ECO:0000313" key="2">
    <source>
        <dbReference type="EMBL" id="RZC23771.1"/>
    </source>
</evidence>
<dbReference type="SMART" id="SM01375">
    <property type="entry name" value="Dynein_light"/>
    <property type="match status" value="1"/>
</dbReference>
<dbReference type="InterPro" id="IPR037177">
    <property type="entry name" value="DLC_sf"/>
</dbReference>
<dbReference type="GO" id="GO:0005868">
    <property type="term" value="C:cytoplasmic dynein complex"/>
    <property type="evidence" value="ECO:0007669"/>
    <property type="project" value="TreeGrafter"/>
</dbReference>
<dbReference type="EMBL" id="QZWG01000002">
    <property type="protein sequence ID" value="RZC23771.1"/>
    <property type="molecule type" value="Genomic_DNA"/>
</dbReference>
<keyword evidence="1" id="KW-0963">Cytoplasm</keyword>
<dbReference type="GO" id="GO:0007017">
    <property type="term" value="P:microtubule-based process"/>
    <property type="evidence" value="ECO:0007669"/>
    <property type="project" value="InterPro"/>
</dbReference>
<evidence type="ECO:0000313" key="3">
    <source>
        <dbReference type="Proteomes" id="UP000289340"/>
    </source>
</evidence>
<dbReference type="AlphaFoldDB" id="A0A445LKL5"/>
<keyword evidence="1" id="KW-0206">Cytoskeleton</keyword>
<dbReference type="Proteomes" id="UP000289340">
    <property type="component" value="Chromosome 2"/>
</dbReference>
<dbReference type="PANTHER" id="PTHR11886">
    <property type="entry name" value="DYNEIN LIGHT CHAIN"/>
    <property type="match status" value="1"/>
</dbReference>
<keyword evidence="2" id="KW-0966">Cell projection</keyword>
<evidence type="ECO:0000256" key="1">
    <source>
        <dbReference type="RuleBase" id="RU365010"/>
    </source>
</evidence>
<keyword evidence="1" id="KW-0243">Dynein</keyword>
<sequence length="133" mass="15164">MEEAEKELERRSKFLNSLIQQKKKAAIESEHEHESSLKVDVRACDMPLPLQNRAFQCARLYLESMPPANKLDSKRLALALKKEFDSSYGPAWHCIVGTSFGSYVTHSVGGFLYFSIDKVYILLFKTAVEPLDH</sequence>
<dbReference type="InterPro" id="IPR001372">
    <property type="entry name" value="Dynein_light_chain_typ-1/2"/>
</dbReference>
<keyword evidence="3" id="KW-1185">Reference proteome</keyword>
<dbReference type="SUPFAM" id="SSF54648">
    <property type="entry name" value="DLC"/>
    <property type="match status" value="1"/>
</dbReference>
<keyword evidence="1" id="KW-0505">Motor protein</keyword>
<dbReference type="Gramene" id="XM_028343073.1">
    <property type="protein sequence ID" value="XP_028198874.1"/>
    <property type="gene ID" value="LOC114383398"/>
</dbReference>
<dbReference type="SMR" id="A0A445LKL5"/>
<keyword evidence="1" id="KW-0493">Microtubule</keyword>
<dbReference type="FunFam" id="3.30.740.10:FF:000003">
    <property type="entry name" value="Dynein light chain"/>
    <property type="match status" value="1"/>
</dbReference>
<proteinExistence type="inferred from homology"/>
<dbReference type="GO" id="GO:0045505">
    <property type="term" value="F:dynein intermediate chain binding"/>
    <property type="evidence" value="ECO:0007669"/>
    <property type="project" value="TreeGrafter"/>
</dbReference>
<accession>A0A445LKL5</accession>
<dbReference type="CDD" id="cd21452">
    <property type="entry name" value="DLC-like_DYNLL1_DYNLL2"/>
    <property type="match status" value="1"/>
</dbReference>
<dbReference type="Pfam" id="PF01221">
    <property type="entry name" value="Dynein_light"/>
    <property type="match status" value="1"/>
</dbReference>
<comment type="caution">
    <text evidence="2">The sequence shown here is derived from an EMBL/GenBank/DDBJ whole genome shotgun (WGS) entry which is preliminary data.</text>
</comment>
<dbReference type="Gene3D" id="3.30.740.10">
    <property type="entry name" value="Protein Inhibitor Of Neuronal Nitric Oxide Synthase"/>
    <property type="match status" value="1"/>
</dbReference>
<dbReference type="GO" id="GO:0005874">
    <property type="term" value="C:microtubule"/>
    <property type="evidence" value="ECO:0007669"/>
    <property type="project" value="UniProtKB-KW"/>
</dbReference>
<comment type="subcellular location">
    <subcellularLocation>
        <location evidence="1">Cytoplasm</location>
        <location evidence="1">Cytoskeleton</location>
    </subcellularLocation>
</comment>
<gene>
    <name evidence="2" type="ORF">D0Y65_003201</name>
</gene>
<keyword evidence="2" id="KW-0969">Cilium</keyword>
<comment type="similarity">
    <text evidence="1">Belongs to the dynein light chain family.</text>
</comment>
<keyword evidence="2" id="KW-0282">Flagellum</keyword>
<dbReference type="PANTHER" id="PTHR11886:SF39">
    <property type="entry name" value="DYNEIN LIGHT CHAIN"/>
    <property type="match status" value="1"/>
</dbReference>
<reference evidence="2 3" key="1">
    <citation type="submission" date="2018-09" db="EMBL/GenBank/DDBJ databases">
        <title>A high-quality reference genome of wild soybean provides a powerful tool to mine soybean genomes.</title>
        <authorList>
            <person name="Xie M."/>
            <person name="Chung C.Y.L."/>
            <person name="Li M.-W."/>
            <person name="Wong F.-L."/>
            <person name="Chan T.-F."/>
            <person name="Lam H.-M."/>
        </authorList>
    </citation>
    <scope>NUCLEOTIDE SEQUENCE [LARGE SCALE GENOMIC DNA]</scope>
    <source>
        <strain evidence="3">cv. W05</strain>
        <tissue evidence="2">Hypocotyl of etiolated seedlings</tissue>
    </source>
</reference>